<evidence type="ECO:0000259" key="6">
    <source>
        <dbReference type="Pfam" id="PF09864"/>
    </source>
</evidence>
<evidence type="ECO:0000313" key="7">
    <source>
        <dbReference type="EMBL" id="SDQ92120.1"/>
    </source>
</evidence>
<evidence type="ECO:0000256" key="1">
    <source>
        <dbReference type="ARBA" id="ARBA00022729"/>
    </source>
</evidence>
<dbReference type="InterPro" id="IPR018660">
    <property type="entry name" value="MliC"/>
</dbReference>
<feature type="signal peptide" evidence="5">
    <location>
        <begin position="1"/>
        <end position="32"/>
    </location>
</feature>
<evidence type="ECO:0000256" key="2">
    <source>
        <dbReference type="ARBA" id="ARBA00023136"/>
    </source>
</evidence>
<feature type="chain" id="PRO_5046642119" evidence="5">
    <location>
        <begin position="33"/>
        <end position="129"/>
    </location>
</feature>
<evidence type="ECO:0000256" key="5">
    <source>
        <dbReference type="SAM" id="SignalP"/>
    </source>
</evidence>
<reference evidence="7 8" key="1">
    <citation type="submission" date="2016-10" db="EMBL/GenBank/DDBJ databases">
        <authorList>
            <person name="Varghese N."/>
            <person name="Submissions S."/>
        </authorList>
    </citation>
    <scope>NUCLEOTIDE SEQUENCE [LARGE SCALE GENOMIC DNA]</scope>
    <source>
        <strain evidence="7 8">Nl1</strain>
    </source>
</reference>
<keyword evidence="3" id="KW-0564">Palmitate</keyword>
<keyword evidence="4" id="KW-0449">Lipoprotein</keyword>
<keyword evidence="8" id="KW-1185">Reference proteome</keyword>
<proteinExistence type="predicted"/>
<evidence type="ECO:0000256" key="3">
    <source>
        <dbReference type="ARBA" id="ARBA00023139"/>
    </source>
</evidence>
<organism evidence="7 8">
    <name type="scientific">Nitrosospira multiformis</name>
    <dbReference type="NCBI Taxonomy" id="1231"/>
    <lineage>
        <taxon>Bacteria</taxon>
        <taxon>Pseudomonadati</taxon>
        <taxon>Pseudomonadota</taxon>
        <taxon>Betaproteobacteria</taxon>
        <taxon>Nitrosomonadales</taxon>
        <taxon>Nitrosomonadaceae</taxon>
        <taxon>Nitrosospira</taxon>
    </lineage>
</organism>
<protein>
    <submittedName>
        <fullName evidence="7">Membrane-bound lysozyme-inhibitor of c-type lysozyme</fullName>
    </submittedName>
</protein>
<name>A0ABY0TJ66_9PROT</name>
<keyword evidence="2" id="KW-0472">Membrane</keyword>
<accession>A0ABY0TJ66</accession>
<gene>
    <name evidence="7" type="ORF">SAMN05216402_2830</name>
</gene>
<dbReference type="SUPFAM" id="SSF141488">
    <property type="entry name" value="YdhA-like"/>
    <property type="match status" value="1"/>
</dbReference>
<evidence type="ECO:0000313" key="8">
    <source>
        <dbReference type="Proteomes" id="UP000183471"/>
    </source>
</evidence>
<feature type="domain" description="C-type lysozyme inhibitor" evidence="6">
    <location>
        <begin position="47"/>
        <end position="114"/>
    </location>
</feature>
<dbReference type="Pfam" id="PF09864">
    <property type="entry name" value="MliC"/>
    <property type="match status" value="1"/>
</dbReference>
<dbReference type="InterPro" id="IPR036328">
    <property type="entry name" value="MliC_sf"/>
</dbReference>
<evidence type="ECO:0000256" key="4">
    <source>
        <dbReference type="ARBA" id="ARBA00023288"/>
    </source>
</evidence>
<dbReference type="Proteomes" id="UP000183471">
    <property type="component" value="Unassembled WGS sequence"/>
</dbReference>
<sequence>MTHIWAQILKRFFLFVIAVVLPGCSHLSPANAPVAERKADIDAPIVYRCNSGRIVNASYHSGTTAVVEYEGKTREMIIIISGSGARYADGGLEWWTKGMGPGSEGMLLQHKNDGTTGDIIERCVQASTG</sequence>
<dbReference type="RefSeq" id="WP_081346779.1">
    <property type="nucleotide sequence ID" value="NZ_FNKY01000001.1"/>
</dbReference>
<dbReference type="Gene3D" id="2.40.128.200">
    <property type="match status" value="1"/>
</dbReference>
<keyword evidence="1 5" id="KW-0732">Signal</keyword>
<comment type="caution">
    <text evidence="7">The sequence shown here is derived from an EMBL/GenBank/DDBJ whole genome shotgun (WGS) entry which is preliminary data.</text>
</comment>
<dbReference type="EMBL" id="FNKY01000001">
    <property type="protein sequence ID" value="SDQ92120.1"/>
    <property type="molecule type" value="Genomic_DNA"/>
</dbReference>